<dbReference type="InterPro" id="IPR006131">
    <property type="entry name" value="Asp_carbamoyltransf_Asp/Orn-bd"/>
</dbReference>
<dbReference type="AlphaFoldDB" id="A0A314UPB6"/>
<dbReference type="STRING" id="2094558.A0A314UPB6"/>
<comment type="caution">
    <text evidence="4">The sequence shown here is derived from an EMBL/GenBank/DDBJ whole genome shotgun (WGS) entry which is preliminary data.</text>
</comment>
<proteinExistence type="inferred from homology"/>
<evidence type="ECO:0000259" key="3">
    <source>
        <dbReference type="Pfam" id="PF00185"/>
    </source>
</evidence>
<comment type="similarity">
    <text evidence="2">Belongs to the aspartate/ornithine carbamoyltransferase superfamily.</text>
</comment>
<dbReference type="GO" id="GO:0016597">
    <property type="term" value="F:amino acid binding"/>
    <property type="evidence" value="ECO:0007669"/>
    <property type="project" value="InterPro"/>
</dbReference>
<dbReference type="OrthoDB" id="1924069at2759"/>
<dbReference type="PANTHER" id="PTHR45753:SF6">
    <property type="entry name" value="ASPARTATE CARBAMOYLTRANSFERASE"/>
    <property type="match status" value="1"/>
</dbReference>
<reference evidence="4 5" key="1">
    <citation type="submission" date="2018-02" db="EMBL/GenBank/DDBJ databases">
        <title>Draft genome of wild Prunus yedoensis var. nudiflora.</title>
        <authorList>
            <person name="Baek S."/>
            <person name="Kim J.-H."/>
            <person name="Choi K."/>
            <person name="Kim G.-B."/>
            <person name="Cho A."/>
            <person name="Jang H."/>
            <person name="Shin C.-H."/>
            <person name="Yu H.-J."/>
            <person name="Mun J.-H."/>
        </authorList>
    </citation>
    <scope>NUCLEOTIDE SEQUENCE [LARGE SCALE GENOMIC DNA]</scope>
    <source>
        <strain evidence="5">cv. Jeju island</strain>
        <tissue evidence="4">Leaf</tissue>
    </source>
</reference>
<dbReference type="PANTHER" id="PTHR45753">
    <property type="entry name" value="ORNITHINE CARBAMOYLTRANSFERASE, MITOCHONDRIAL"/>
    <property type="match status" value="1"/>
</dbReference>
<dbReference type="Gene3D" id="3.40.50.1370">
    <property type="entry name" value="Aspartate/ornithine carbamoyltransferase"/>
    <property type="match status" value="1"/>
</dbReference>
<accession>A0A314UPB6</accession>
<name>A0A314UPB6_PRUYE</name>
<feature type="domain" description="Aspartate/ornithine carbamoyltransferase Asp/Orn-binding" evidence="3">
    <location>
        <begin position="11"/>
        <end position="111"/>
    </location>
</feature>
<dbReference type="GO" id="GO:0006520">
    <property type="term" value="P:amino acid metabolic process"/>
    <property type="evidence" value="ECO:0007669"/>
    <property type="project" value="InterPro"/>
</dbReference>
<evidence type="ECO:0000256" key="2">
    <source>
        <dbReference type="RuleBase" id="RU003634"/>
    </source>
</evidence>
<dbReference type="PRINTS" id="PR00101">
    <property type="entry name" value="ATCASE"/>
</dbReference>
<dbReference type="Pfam" id="PF00185">
    <property type="entry name" value="OTCace"/>
    <property type="match status" value="1"/>
</dbReference>
<dbReference type="EMBL" id="PJQY01003227">
    <property type="protein sequence ID" value="PQM39191.1"/>
    <property type="molecule type" value="Genomic_DNA"/>
</dbReference>
<evidence type="ECO:0000256" key="1">
    <source>
        <dbReference type="ARBA" id="ARBA00022679"/>
    </source>
</evidence>
<evidence type="ECO:0000313" key="4">
    <source>
        <dbReference type="EMBL" id="PQM39191.1"/>
    </source>
</evidence>
<evidence type="ECO:0000313" key="5">
    <source>
        <dbReference type="Proteomes" id="UP000250321"/>
    </source>
</evidence>
<dbReference type="GO" id="GO:0016743">
    <property type="term" value="F:carboxyl- or carbamoyltransferase activity"/>
    <property type="evidence" value="ECO:0007669"/>
    <property type="project" value="InterPro"/>
</dbReference>
<sequence>MKDDIKDYLTSRKIEWEESADLMEVASKCDVVYQTRIQRERFGERIDLYEEARGKYIVDSRVLEVMQKHAVVMHPLPRLDEITVDVDGDPRAAYFRQAKNGLYIRMALLKLLLVGW</sequence>
<dbReference type="Proteomes" id="UP000250321">
    <property type="component" value="Unassembled WGS sequence"/>
</dbReference>
<protein>
    <submittedName>
        <fullName evidence="4">Aspartate carbamoyltransferase chloroplastic</fullName>
    </submittedName>
</protein>
<keyword evidence="5" id="KW-1185">Reference proteome</keyword>
<dbReference type="InterPro" id="IPR006130">
    <property type="entry name" value="Asp/Orn_carbamoylTrfase"/>
</dbReference>
<dbReference type="SUPFAM" id="SSF53671">
    <property type="entry name" value="Aspartate/ornithine carbamoyltransferase"/>
    <property type="match status" value="1"/>
</dbReference>
<dbReference type="InterPro" id="IPR036901">
    <property type="entry name" value="Asp/Orn_carbamoylTrfase_sf"/>
</dbReference>
<dbReference type="PRINTS" id="PR00100">
    <property type="entry name" value="AOTCASE"/>
</dbReference>
<organism evidence="4 5">
    <name type="scientific">Prunus yedoensis var. nudiflora</name>
    <dbReference type="NCBI Taxonomy" id="2094558"/>
    <lineage>
        <taxon>Eukaryota</taxon>
        <taxon>Viridiplantae</taxon>
        <taxon>Streptophyta</taxon>
        <taxon>Embryophyta</taxon>
        <taxon>Tracheophyta</taxon>
        <taxon>Spermatophyta</taxon>
        <taxon>Magnoliopsida</taxon>
        <taxon>eudicotyledons</taxon>
        <taxon>Gunneridae</taxon>
        <taxon>Pentapetalae</taxon>
        <taxon>rosids</taxon>
        <taxon>fabids</taxon>
        <taxon>Rosales</taxon>
        <taxon>Rosaceae</taxon>
        <taxon>Amygdaloideae</taxon>
        <taxon>Amygdaleae</taxon>
        <taxon>Prunus</taxon>
    </lineage>
</organism>
<gene>
    <name evidence="4" type="ORF">Pyn_02914</name>
</gene>
<keyword evidence="1 2" id="KW-0808">Transferase</keyword>